<feature type="region of interest" description="Disordered" evidence="1">
    <location>
        <begin position="78"/>
        <end position="101"/>
    </location>
</feature>
<dbReference type="EMBL" id="JAINUG010000393">
    <property type="protein sequence ID" value="KAJ8372624.1"/>
    <property type="molecule type" value="Genomic_DNA"/>
</dbReference>
<gene>
    <name evidence="2" type="ORF">AAFF_G00280890</name>
</gene>
<reference evidence="2" key="1">
    <citation type="journal article" date="2023" name="Science">
        <title>Genome structures resolve the early diversification of teleost fishes.</title>
        <authorList>
            <person name="Parey E."/>
            <person name="Louis A."/>
            <person name="Montfort J."/>
            <person name="Bouchez O."/>
            <person name="Roques C."/>
            <person name="Iampietro C."/>
            <person name="Lluch J."/>
            <person name="Castinel A."/>
            <person name="Donnadieu C."/>
            <person name="Desvignes T."/>
            <person name="Floi Bucao C."/>
            <person name="Jouanno E."/>
            <person name="Wen M."/>
            <person name="Mejri S."/>
            <person name="Dirks R."/>
            <person name="Jansen H."/>
            <person name="Henkel C."/>
            <person name="Chen W.J."/>
            <person name="Zahm M."/>
            <person name="Cabau C."/>
            <person name="Klopp C."/>
            <person name="Thompson A.W."/>
            <person name="Robinson-Rechavi M."/>
            <person name="Braasch I."/>
            <person name="Lecointre G."/>
            <person name="Bobe J."/>
            <person name="Postlethwait J.H."/>
            <person name="Berthelot C."/>
            <person name="Roest Crollius H."/>
            <person name="Guiguen Y."/>
        </authorList>
    </citation>
    <scope>NUCLEOTIDE SEQUENCE</scope>
    <source>
        <strain evidence="2">NC1722</strain>
    </source>
</reference>
<evidence type="ECO:0000313" key="3">
    <source>
        <dbReference type="Proteomes" id="UP001221898"/>
    </source>
</evidence>
<sequence length="101" mass="11118">MLSWDGLPYEFYKAMREVVGEDLVVVYKECLPPSMRKGVIWLLYKWKGERAPWWVPFPVEREMVRGVGRSGGGSRAVLGGLSGMGEEEGRDVGTAAPDAGG</sequence>
<comment type="caution">
    <text evidence="2">The sequence shown here is derived from an EMBL/GenBank/DDBJ whole genome shotgun (WGS) entry which is preliminary data.</text>
</comment>
<evidence type="ECO:0000313" key="2">
    <source>
        <dbReference type="EMBL" id="KAJ8372624.1"/>
    </source>
</evidence>
<protein>
    <submittedName>
        <fullName evidence="2">Uncharacterized protein</fullName>
    </submittedName>
</protein>
<name>A0AAD7R9X1_9TELE</name>
<accession>A0AAD7R9X1</accession>
<dbReference type="AlphaFoldDB" id="A0AAD7R9X1"/>
<proteinExistence type="predicted"/>
<dbReference type="Proteomes" id="UP001221898">
    <property type="component" value="Unassembled WGS sequence"/>
</dbReference>
<keyword evidence="3" id="KW-1185">Reference proteome</keyword>
<evidence type="ECO:0000256" key="1">
    <source>
        <dbReference type="SAM" id="MobiDB-lite"/>
    </source>
</evidence>
<organism evidence="2 3">
    <name type="scientific">Aldrovandia affinis</name>
    <dbReference type="NCBI Taxonomy" id="143900"/>
    <lineage>
        <taxon>Eukaryota</taxon>
        <taxon>Metazoa</taxon>
        <taxon>Chordata</taxon>
        <taxon>Craniata</taxon>
        <taxon>Vertebrata</taxon>
        <taxon>Euteleostomi</taxon>
        <taxon>Actinopterygii</taxon>
        <taxon>Neopterygii</taxon>
        <taxon>Teleostei</taxon>
        <taxon>Notacanthiformes</taxon>
        <taxon>Halosauridae</taxon>
        <taxon>Aldrovandia</taxon>
    </lineage>
</organism>